<keyword evidence="4" id="KW-0808">Transferase</keyword>
<feature type="domain" description="PAC" evidence="10">
    <location>
        <begin position="711"/>
        <end position="761"/>
    </location>
</feature>
<dbReference type="InterPro" id="IPR013767">
    <property type="entry name" value="PAS_fold"/>
</dbReference>
<dbReference type="InterPro" id="IPR052162">
    <property type="entry name" value="Sensor_kinase/Photoreceptor"/>
</dbReference>
<dbReference type="PROSITE" id="PS50112">
    <property type="entry name" value="PAS"/>
    <property type="match status" value="3"/>
</dbReference>
<dbReference type="SUPFAM" id="SSF55874">
    <property type="entry name" value="ATPase domain of HSP90 chaperone/DNA topoisomerase II/histidine kinase"/>
    <property type="match status" value="1"/>
</dbReference>
<feature type="domain" description="PAC" evidence="10">
    <location>
        <begin position="464"/>
        <end position="517"/>
    </location>
</feature>
<evidence type="ECO:0000313" key="12">
    <source>
        <dbReference type="Proteomes" id="UP000807825"/>
    </source>
</evidence>
<dbReference type="SUPFAM" id="SSF55785">
    <property type="entry name" value="PYP-like sensor domain (PAS domain)"/>
    <property type="match status" value="3"/>
</dbReference>
<dbReference type="GO" id="GO:0006355">
    <property type="term" value="P:regulation of DNA-templated transcription"/>
    <property type="evidence" value="ECO:0007669"/>
    <property type="project" value="InterPro"/>
</dbReference>
<dbReference type="EMBL" id="JACRDE010000549">
    <property type="protein sequence ID" value="MBI5251992.1"/>
    <property type="molecule type" value="Genomic_DNA"/>
</dbReference>
<feature type="domain" description="Histidine kinase" evidence="8">
    <location>
        <begin position="790"/>
        <end position="1003"/>
    </location>
</feature>
<dbReference type="SMART" id="SM00086">
    <property type="entry name" value="PAC"/>
    <property type="match status" value="2"/>
</dbReference>
<dbReference type="FunFam" id="3.30.565.10:FF:000006">
    <property type="entry name" value="Sensor histidine kinase WalK"/>
    <property type="match status" value="1"/>
</dbReference>
<dbReference type="PROSITE" id="PS50113">
    <property type="entry name" value="PAC"/>
    <property type="match status" value="2"/>
</dbReference>
<reference evidence="11" key="1">
    <citation type="submission" date="2020-07" db="EMBL/GenBank/DDBJ databases">
        <title>Huge and variable diversity of episymbiotic CPR bacteria and DPANN archaea in groundwater ecosystems.</title>
        <authorList>
            <person name="He C.Y."/>
            <person name="Keren R."/>
            <person name="Whittaker M."/>
            <person name="Farag I.F."/>
            <person name="Doudna J."/>
            <person name="Cate J.H.D."/>
            <person name="Banfield J.F."/>
        </authorList>
    </citation>
    <scope>NUCLEOTIDE SEQUENCE</scope>
    <source>
        <strain evidence="11">NC_groundwater_1664_Pr3_B-0.1um_52_9</strain>
    </source>
</reference>
<dbReference type="Pfam" id="PF13426">
    <property type="entry name" value="PAS_9"/>
    <property type="match status" value="1"/>
</dbReference>
<dbReference type="PANTHER" id="PTHR43304:SF1">
    <property type="entry name" value="PAC DOMAIN-CONTAINING PROTEIN"/>
    <property type="match status" value="1"/>
</dbReference>
<dbReference type="InterPro" id="IPR000014">
    <property type="entry name" value="PAS"/>
</dbReference>
<dbReference type="PRINTS" id="PR00344">
    <property type="entry name" value="BCTRLSENSOR"/>
</dbReference>
<dbReference type="SMART" id="SM00091">
    <property type="entry name" value="PAS"/>
    <property type="match status" value="3"/>
</dbReference>
<evidence type="ECO:0000313" key="11">
    <source>
        <dbReference type="EMBL" id="MBI5251992.1"/>
    </source>
</evidence>
<dbReference type="InterPro" id="IPR007487">
    <property type="entry name" value="ABC_transpt-TYRBP-like"/>
</dbReference>
<feature type="domain" description="PAS" evidence="9">
    <location>
        <begin position="389"/>
        <end position="461"/>
    </location>
</feature>
<evidence type="ECO:0000259" key="8">
    <source>
        <dbReference type="PROSITE" id="PS50109"/>
    </source>
</evidence>
<dbReference type="Proteomes" id="UP000807825">
    <property type="component" value="Unassembled WGS sequence"/>
</dbReference>
<feature type="transmembrane region" description="Helical" evidence="7">
    <location>
        <begin position="354"/>
        <end position="374"/>
    </location>
</feature>
<dbReference type="Pfam" id="PF00989">
    <property type="entry name" value="PAS"/>
    <property type="match status" value="1"/>
</dbReference>
<dbReference type="PANTHER" id="PTHR43304">
    <property type="entry name" value="PHYTOCHROME-LIKE PROTEIN CPH1"/>
    <property type="match status" value="1"/>
</dbReference>
<keyword evidence="7" id="KW-1133">Transmembrane helix</keyword>
<dbReference type="Gene3D" id="1.10.287.130">
    <property type="match status" value="1"/>
</dbReference>
<keyword evidence="3" id="KW-0597">Phosphoprotein</keyword>
<evidence type="ECO:0000256" key="2">
    <source>
        <dbReference type="ARBA" id="ARBA00012438"/>
    </source>
</evidence>
<evidence type="ECO:0000259" key="9">
    <source>
        <dbReference type="PROSITE" id="PS50112"/>
    </source>
</evidence>
<evidence type="ECO:0000256" key="6">
    <source>
        <dbReference type="SAM" id="Coils"/>
    </source>
</evidence>
<dbReference type="Pfam" id="PF00512">
    <property type="entry name" value="HisKA"/>
    <property type="match status" value="1"/>
</dbReference>
<dbReference type="AlphaFoldDB" id="A0A9D6VAQ5"/>
<dbReference type="Gene3D" id="3.40.50.2300">
    <property type="match status" value="2"/>
</dbReference>
<dbReference type="GO" id="GO:0000155">
    <property type="term" value="F:phosphorelay sensor kinase activity"/>
    <property type="evidence" value="ECO:0007669"/>
    <property type="project" value="InterPro"/>
</dbReference>
<comment type="catalytic activity">
    <reaction evidence="1">
        <text>ATP + protein L-histidine = ADP + protein N-phospho-L-histidine.</text>
        <dbReference type="EC" id="2.7.13.3"/>
    </reaction>
</comment>
<proteinExistence type="predicted"/>
<gene>
    <name evidence="11" type="ORF">HY912_21065</name>
</gene>
<dbReference type="InterPro" id="IPR036097">
    <property type="entry name" value="HisK_dim/P_sf"/>
</dbReference>
<dbReference type="InterPro" id="IPR001610">
    <property type="entry name" value="PAC"/>
</dbReference>
<dbReference type="Pfam" id="PF08447">
    <property type="entry name" value="PAS_3"/>
    <property type="match status" value="1"/>
</dbReference>
<dbReference type="Gene3D" id="3.30.565.10">
    <property type="entry name" value="Histidine kinase-like ATPase, C-terminal domain"/>
    <property type="match status" value="1"/>
</dbReference>
<dbReference type="CDD" id="cd00130">
    <property type="entry name" value="PAS"/>
    <property type="match status" value="3"/>
</dbReference>
<feature type="domain" description="PAS" evidence="9">
    <location>
        <begin position="639"/>
        <end position="683"/>
    </location>
</feature>
<keyword evidence="6" id="KW-0175">Coiled coil</keyword>
<feature type="domain" description="PAS" evidence="9">
    <location>
        <begin position="518"/>
        <end position="567"/>
    </location>
</feature>
<keyword evidence="5" id="KW-0418">Kinase</keyword>
<dbReference type="Pfam" id="PF04392">
    <property type="entry name" value="ABC_sub_bind"/>
    <property type="match status" value="1"/>
</dbReference>
<evidence type="ECO:0000256" key="4">
    <source>
        <dbReference type="ARBA" id="ARBA00022679"/>
    </source>
</evidence>
<dbReference type="Gene3D" id="3.30.450.20">
    <property type="entry name" value="PAS domain"/>
    <property type="match status" value="3"/>
</dbReference>
<organism evidence="11 12">
    <name type="scientific">Desulfomonile tiedjei</name>
    <dbReference type="NCBI Taxonomy" id="2358"/>
    <lineage>
        <taxon>Bacteria</taxon>
        <taxon>Pseudomonadati</taxon>
        <taxon>Thermodesulfobacteriota</taxon>
        <taxon>Desulfomonilia</taxon>
        <taxon>Desulfomonilales</taxon>
        <taxon>Desulfomonilaceae</taxon>
        <taxon>Desulfomonile</taxon>
    </lineage>
</organism>
<dbReference type="NCBIfam" id="TIGR00229">
    <property type="entry name" value="sensory_box"/>
    <property type="match status" value="3"/>
</dbReference>
<dbReference type="SMART" id="SM00387">
    <property type="entry name" value="HATPase_c"/>
    <property type="match status" value="1"/>
</dbReference>
<accession>A0A9D6VAQ5</accession>
<dbReference type="InterPro" id="IPR003661">
    <property type="entry name" value="HisK_dim/P_dom"/>
</dbReference>
<keyword evidence="7" id="KW-0472">Membrane</keyword>
<keyword evidence="7" id="KW-0812">Transmembrane</keyword>
<dbReference type="FunFam" id="1.10.287.130:FF:000070">
    <property type="entry name" value="Histidine kinase sensor protein"/>
    <property type="match status" value="1"/>
</dbReference>
<dbReference type="EC" id="2.7.13.3" evidence="2"/>
<evidence type="ECO:0000259" key="10">
    <source>
        <dbReference type="PROSITE" id="PS50113"/>
    </source>
</evidence>
<sequence>MVHYPWKPVVTGWLVRSLLLFFLIFHLSISFFSVNAKDNPHVVILNSYHNGFAWSDAEESGFLERLREVYPDLDIPIEYLDAKRHPDAANLERIKEVLLHKYEGKRIDLVVAFDNPALNMLVRHCNELFAHVPVVFSGISDFEHSMLPERKRVTGVAEIHDVERTLEMALALHPGTRHILVIHDHTNSGLSARRDMESIVPSFHGRVKISFMPPVTFDEARAQISSLPQNALVLIHSFSTDRSGQSLSLSQSTKVFTAAAQVPVYGLHETRLGHGIVGGYLLGGREHGRRAADIALRILAGEDSDSIPVDLTSTARPMFDYAQLARFGLSPEAVPPDSIIINRPDSAFEEYRQLLLGALAVMTILVVMVAVLGISNVRRRQAEKAMNESEERLRFALEGTSDGIWDWNLKTGEVYFSPRYYTMLGYDPHEFPASYDSWRKLLHPDDAEKSEKMVKRAIYEHSSLAIEFRVKAKTGGWIWVLGRGKVVEVDPEGAPIRIAGSHTDITERKQAEEEVRESEERLRLAWETCPDAFSISRLRDGVYVDINQGYSELTGYGRDELINKSSLDKALWVDLKDRQSLVERVTNQGHVRDFETKFRTKKDEIRTVLISSGLMMLDGEPHLLALTKDVENVKQAQDTLRFTQFAVDHSSDAAFWHSPDGCIFYVNEAACNSLGYSRDELLGMKIPDIDPDFPSETWRDKWREMKRIGSTTLESHHRAKDGRIFPVEVRVNYLRFGGQEFYCAFVRDITERKRIEEEIRRLNESLEQRVLERTAQLEAARKELEAFSYSVSHDLRGPLRAIDGYARILEEDYQAVFDGEGRRVLGVVRSEARRMGKLIDDLLRFSRLGRQPLQKVDTDMTLLAGEVFEQLTPDSSDRRVKFRLSPLPIVKGDPALLRQLWTNLLGNAIKFSRDRDQPLISVSGSIQCEAAVYLVKDNGAGFDMKYADRLFGVFQRLHAQDEFEGTGVGLALVQRIVHRHGGRIWAEAGVGQGATFYFSLPQT</sequence>
<name>A0A9D6VAQ5_9BACT</name>
<dbReference type="SMART" id="SM00388">
    <property type="entry name" value="HisKA"/>
    <property type="match status" value="1"/>
</dbReference>
<dbReference type="InterPro" id="IPR000700">
    <property type="entry name" value="PAS-assoc_C"/>
</dbReference>
<evidence type="ECO:0000256" key="5">
    <source>
        <dbReference type="ARBA" id="ARBA00022777"/>
    </source>
</evidence>
<evidence type="ECO:0000256" key="7">
    <source>
        <dbReference type="SAM" id="Phobius"/>
    </source>
</evidence>
<dbReference type="Pfam" id="PF02518">
    <property type="entry name" value="HATPase_c"/>
    <property type="match status" value="1"/>
</dbReference>
<dbReference type="PROSITE" id="PS50109">
    <property type="entry name" value="HIS_KIN"/>
    <property type="match status" value="1"/>
</dbReference>
<dbReference type="InterPro" id="IPR036890">
    <property type="entry name" value="HATPase_C_sf"/>
</dbReference>
<evidence type="ECO:0000256" key="3">
    <source>
        <dbReference type="ARBA" id="ARBA00022553"/>
    </source>
</evidence>
<dbReference type="InterPro" id="IPR004358">
    <property type="entry name" value="Sig_transdc_His_kin-like_C"/>
</dbReference>
<dbReference type="SUPFAM" id="SSF47384">
    <property type="entry name" value="Homodimeric domain of signal transducing histidine kinase"/>
    <property type="match status" value="1"/>
</dbReference>
<dbReference type="InterPro" id="IPR005467">
    <property type="entry name" value="His_kinase_dom"/>
</dbReference>
<dbReference type="InterPro" id="IPR013655">
    <property type="entry name" value="PAS_fold_3"/>
</dbReference>
<evidence type="ECO:0000256" key="1">
    <source>
        <dbReference type="ARBA" id="ARBA00000085"/>
    </source>
</evidence>
<dbReference type="InterPro" id="IPR003594">
    <property type="entry name" value="HATPase_dom"/>
</dbReference>
<comment type="caution">
    <text evidence="11">The sequence shown here is derived from an EMBL/GenBank/DDBJ whole genome shotgun (WGS) entry which is preliminary data.</text>
</comment>
<protein>
    <recommendedName>
        <fullName evidence="2">histidine kinase</fullName>
        <ecNumber evidence="2">2.7.13.3</ecNumber>
    </recommendedName>
</protein>
<dbReference type="InterPro" id="IPR035965">
    <property type="entry name" value="PAS-like_dom_sf"/>
</dbReference>
<dbReference type="CDD" id="cd00082">
    <property type="entry name" value="HisKA"/>
    <property type="match status" value="1"/>
</dbReference>
<feature type="coiled-coil region" evidence="6">
    <location>
        <begin position="752"/>
        <end position="783"/>
    </location>
</feature>